<dbReference type="PANTHER" id="PTHR47642">
    <property type="entry name" value="ATP-DEPENDENT DNA HELICASE"/>
    <property type="match status" value="1"/>
</dbReference>
<name>A0A9P8MQC8_9HYPO</name>
<dbReference type="GO" id="GO:0004386">
    <property type="term" value="F:helicase activity"/>
    <property type="evidence" value="ECO:0007669"/>
    <property type="project" value="UniProtKB-KW"/>
</dbReference>
<dbReference type="RefSeq" id="XP_044716823.1">
    <property type="nucleotide sequence ID" value="XM_044868242.1"/>
</dbReference>
<keyword evidence="3" id="KW-0547">Nucleotide-binding</keyword>
<dbReference type="Pfam" id="PF14214">
    <property type="entry name" value="Helitron_like_N"/>
    <property type="match status" value="1"/>
</dbReference>
<dbReference type="OrthoDB" id="4930525at2759"/>
<proteinExistence type="predicted"/>
<keyword evidence="3" id="KW-0067">ATP-binding</keyword>
<reference evidence="3" key="1">
    <citation type="submission" date="2021-09" db="EMBL/GenBank/DDBJ databases">
        <title>A high-quality genome of the endoparasitic fungus Hirsutella rhossiliensis with a comparison of Hirsutella genomes reveals transposable elements contributing to genome size variation.</title>
        <authorList>
            <person name="Lin R."/>
            <person name="Jiao Y."/>
            <person name="Sun X."/>
            <person name="Ling J."/>
            <person name="Xie B."/>
            <person name="Cheng X."/>
        </authorList>
    </citation>
    <scope>NUCLEOTIDE SEQUENCE</scope>
    <source>
        <strain evidence="3">HR02</strain>
    </source>
</reference>
<keyword evidence="3" id="KW-0347">Helicase</keyword>
<dbReference type="GeneID" id="68358900"/>
<evidence type="ECO:0000256" key="1">
    <source>
        <dbReference type="SAM" id="MobiDB-lite"/>
    </source>
</evidence>
<dbReference type="InterPro" id="IPR027417">
    <property type="entry name" value="P-loop_NTPase"/>
</dbReference>
<evidence type="ECO:0000313" key="4">
    <source>
        <dbReference type="Proteomes" id="UP000824596"/>
    </source>
</evidence>
<sequence length="1562" mass="173726">MKERLSNDQTWCTPIPHDRKVSTVRDFYQAFHDASTLPIRTCMMCYRKRRPLTIFMPELLSEGEPVSVCAECARCLARGSLSPAVHLHTRLGCEHMFPDELKGLTLVEEKLVSLNSCYGHVKGHITVFPNNVQELATKVLPHPLFCKHWTRSTFRGRAWRSRHRATCRVSSTPHYAEIEIDVAEMESWGDPIDGVPALVYDRMERNEPSAWEKTRTAHVVPPTERAMDDEGSVEIEELFALLNQRQETGGEAEGHGPNEEGAGRDGVGASPDQNVRPINEVTSSGMFGLDGPPDVADVEKLRMLSVARKDFGKVERVARSMTAQRLAAARVELESSGKTTDEGVKELLRSLSLYGHRQPMSREVRLNMRRKIQSLIVGYGVPAIWFTINPNDITNPVKLRLAAYRTRDPGAAEEFLEGLGSAYKRTRLAMSDPMSAAVFFHREMKLFFDHYVKVGEESVFGRIGKYYGAVETNERGALHVHGLLWLHGNAHLSSMLADIHGEDQAAYRERIIRYVDSVFSEDLDQEGFCAVQAERSVTSDISSLLDNTEQFSAAFDEEANFCAGATQVHTHSPTCVKYSLGKGARKGNPCRFKSPWRLVDKTAITADGVLQIRRTHSMVNRWNKAIAVGLRHNHDISFIATQRKTMALMYYVTNYATKVEDPVWKRVAAAADLLAASTGDGTANGGQDDGGGAVEVVAHLLGYPAEFTNSSAWAYLNTSLLYWEVFRRWPYLRRASGAAAIDDTLDESVVVEEAGLRISHVEAYQHRGELLRGLCLYDYISLVRLKRTSKDESCAAWGEVPFEDGWAPGRRWVQVLRRPGKHATVCLDGYLSKDFGHNDDEESCHRRAAVQHLALFVPWESFLCEETAEDAKRDAKQWAASSGDGDSTVAHVEEGETGEAGAEFAATYRSNNIGDATRLIDVVRGAVGTNQVTAKSPELMAMMRQLCRFQQSALCSTAELEAIAIPEQGLRCISMPGRVFSGAALPPQDQVKAIKSQQIIAVRESDRRAALRRVMTGFGEDDVEMTTADSDETASDAEAGMRVQFGPSTSFFAAGKELSTRLTLNKRQSIAFLIICRQLDLMRQTNRAMPASSASSSAARGHRQVADHWGTRRAVQWEEPFESSADHGDVRTAAAQINGITIHSACGFTKDQGAGGANTAKDLDGVRLTKRAERFIHGQSRMDWQEKDVLVIDEISGIPIVLFCGDFQQFRPVQERSIVLPSAAISWDVDNSFKAEQRHQHDKAHALWKRFTTVVMLNEQMRAAGDPELGLLKRIRQGVQDRTDLDLLNSRCYREGRRIPWETGITVVTPLNRNRWNLNMEASLAFRVQQRSTMRIFISEHKWKEGLPTEEEAIMILNQGDDSAIPVPAVFMFVAGMPVVVNHNTHQGLKLVNGAGYSAVEVIVDKASPGHRISSDMTIHFGPPAGILLESATTKDLHFNDVSRKGLPCAAAFACTDYKVQGRTLERVALELRGTRTTKVDGRAVPSQCDPYSLYVQLSRCRTLDGITLVSKVRERLGGEPSPEEMTAAQARLEVLSERTVEEALRRSDGDAEESRRVVRVR</sequence>
<dbReference type="SUPFAM" id="SSF52540">
    <property type="entry name" value="P-loop containing nucleoside triphosphate hydrolases"/>
    <property type="match status" value="1"/>
</dbReference>
<feature type="domain" description="Helitron helicase-like" evidence="2">
    <location>
        <begin position="299"/>
        <end position="484"/>
    </location>
</feature>
<keyword evidence="3" id="KW-0378">Hydrolase</keyword>
<gene>
    <name evidence="3" type="ORF">HRG_09771</name>
</gene>
<evidence type="ECO:0000259" key="2">
    <source>
        <dbReference type="Pfam" id="PF14214"/>
    </source>
</evidence>
<feature type="region of interest" description="Disordered" evidence="1">
    <location>
        <begin position="247"/>
        <end position="290"/>
    </location>
</feature>
<dbReference type="InterPro" id="IPR051055">
    <property type="entry name" value="PIF1_helicase"/>
</dbReference>
<keyword evidence="4" id="KW-1185">Reference proteome</keyword>
<dbReference type="EMBL" id="JAIZPD010000013">
    <property type="protein sequence ID" value="KAH0959310.1"/>
    <property type="molecule type" value="Genomic_DNA"/>
</dbReference>
<dbReference type="InterPro" id="IPR025476">
    <property type="entry name" value="Helitron_helicase-like"/>
</dbReference>
<protein>
    <submittedName>
        <fullName evidence="3">ATP-dependent DNA helicase PIF1</fullName>
    </submittedName>
</protein>
<comment type="caution">
    <text evidence="3">The sequence shown here is derived from an EMBL/GenBank/DDBJ whole genome shotgun (WGS) entry which is preliminary data.</text>
</comment>
<accession>A0A9P8MQC8</accession>
<evidence type="ECO:0000313" key="3">
    <source>
        <dbReference type="EMBL" id="KAH0959310.1"/>
    </source>
</evidence>
<organism evidence="3 4">
    <name type="scientific">Hirsutella rhossiliensis</name>
    <dbReference type="NCBI Taxonomy" id="111463"/>
    <lineage>
        <taxon>Eukaryota</taxon>
        <taxon>Fungi</taxon>
        <taxon>Dikarya</taxon>
        <taxon>Ascomycota</taxon>
        <taxon>Pezizomycotina</taxon>
        <taxon>Sordariomycetes</taxon>
        <taxon>Hypocreomycetidae</taxon>
        <taxon>Hypocreales</taxon>
        <taxon>Ophiocordycipitaceae</taxon>
        <taxon>Hirsutella</taxon>
    </lineage>
</organism>
<dbReference type="Proteomes" id="UP000824596">
    <property type="component" value="Unassembled WGS sequence"/>
</dbReference>
<feature type="compositionally biased region" description="Basic and acidic residues" evidence="1">
    <location>
        <begin position="252"/>
        <end position="263"/>
    </location>
</feature>